<dbReference type="Proteomes" id="UP000441208">
    <property type="component" value="Unassembled WGS sequence"/>
</dbReference>
<dbReference type="AlphaFoldDB" id="A0A6A3P7V2"/>
<evidence type="ECO:0000313" key="1">
    <source>
        <dbReference type="EMBL" id="KAE9054975.1"/>
    </source>
</evidence>
<accession>A0A6A3P7V2</accession>
<protein>
    <submittedName>
        <fullName evidence="1">Uncharacterized protein</fullName>
    </submittedName>
</protein>
<name>A0A6A3P7V2_9STRA</name>
<reference evidence="1 2" key="1">
    <citation type="submission" date="2018-08" db="EMBL/GenBank/DDBJ databases">
        <title>Genomic investigation of the strawberry pathogen Phytophthora fragariae indicates pathogenicity is determined by transcriptional variation in three key races.</title>
        <authorList>
            <person name="Adams T.M."/>
            <person name="Armitage A.D."/>
            <person name="Sobczyk M.K."/>
            <person name="Bates H.J."/>
            <person name="Dunwell J.M."/>
            <person name="Nellist C.F."/>
            <person name="Harrison R.J."/>
        </authorList>
    </citation>
    <scope>NUCLEOTIDE SEQUENCE [LARGE SCALE GENOMIC DNA]</scope>
    <source>
        <strain evidence="1 2">NOV-71</strain>
    </source>
</reference>
<sequence>MWGAALPPSSVGRPGGDAISFVLALGGCPAAGGPGPGPLSLICPMSQSLRVRPRVGPDREFAHS</sequence>
<proteinExistence type="predicted"/>
<gene>
    <name evidence="1" type="ORF">PF007_g32464</name>
</gene>
<evidence type="ECO:0000313" key="2">
    <source>
        <dbReference type="Proteomes" id="UP000441208"/>
    </source>
</evidence>
<comment type="caution">
    <text evidence="1">The sequence shown here is derived from an EMBL/GenBank/DDBJ whole genome shotgun (WGS) entry which is preliminary data.</text>
</comment>
<dbReference type="EMBL" id="QXFZ01009134">
    <property type="protein sequence ID" value="KAE9054975.1"/>
    <property type="molecule type" value="Genomic_DNA"/>
</dbReference>
<organism evidence="1 2">
    <name type="scientific">Phytophthora fragariae</name>
    <dbReference type="NCBI Taxonomy" id="53985"/>
    <lineage>
        <taxon>Eukaryota</taxon>
        <taxon>Sar</taxon>
        <taxon>Stramenopiles</taxon>
        <taxon>Oomycota</taxon>
        <taxon>Peronosporomycetes</taxon>
        <taxon>Peronosporales</taxon>
        <taxon>Peronosporaceae</taxon>
        <taxon>Phytophthora</taxon>
    </lineage>
</organism>